<organism evidence="2 3">
    <name type="scientific">Candidatus Sungbacteria bacterium RIFCSPHIGHO2_02_FULL_51_29</name>
    <dbReference type="NCBI Taxonomy" id="1802273"/>
    <lineage>
        <taxon>Bacteria</taxon>
        <taxon>Candidatus Sungiibacteriota</taxon>
    </lineage>
</organism>
<dbReference type="GO" id="GO:0005840">
    <property type="term" value="C:ribosome"/>
    <property type="evidence" value="ECO:0007669"/>
    <property type="project" value="UniProtKB-KW"/>
</dbReference>
<gene>
    <name evidence="2" type="ORF">A3C16_02415</name>
</gene>
<keyword evidence="2" id="KW-0689">Ribosomal protein</keyword>
<dbReference type="Gene3D" id="2.40.50.140">
    <property type="entry name" value="Nucleic acid-binding proteins"/>
    <property type="match status" value="4"/>
</dbReference>
<dbReference type="PANTHER" id="PTHR47559">
    <property type="entry name" value="OS03G0844900 PROTEIN"/>
    <property type="match status" value="1"/>
</dbReference>
<dbReference type="InterPro" id="IPR052757">
    <property type="entry name" value="Ribosomal_protein_S1"/>
</dbReference>
<feature type="domain" description="S1 motif" evidence="1">
    <location>
        <begin position="209"/>
        <end position="276"/>
    </location>
</feature>
<dbReference type="PANTHER" id="PTHR47559:SF1">
    <property type="entry name" value="OS03G0844900 PROTEIN"/>
    <property type="match status" value="1"/>
</dbReference>
<feature type="domain" description="S1 motif" evidence="1">
    <location>
        <begin position="29"/>
        <end position="96"/>
    </location>
</feature>
<feature type="domain" description="S1 motif" evidence="1">
    <location>
        <begin position="114"/>
        <end position="192"/>
    </location>
</feature>
<dbReference type="InterPro" id="IPR035104">
    <property type="entry name" value="Ribosomal_protein_S1-like"/>
</dbReference>
<keyword evidence="2" id="KW-0687">Ribonucleoprotein</keyword>
<comment type="caution">
    <text evidence="2">The sequence shown here is derived from an EMBL/GenBank/DDBJ whole genome shotgun (WGS) entry which is preliminary data.</text>
</comment>
<dbReference type="SMART" id="SM00316">
    <property type="entry name" value="S1"/>
    <property type="match status" value="4"/>
</dbReference>
<dbReference type="InterPro" id="IPR003029">
    <property type="entry name" value="S1_domain"/>
</dbReference>
<dbReference type="Proteomes" id="UP000177811">
    <property type="component" value="Unassembled WGS sequence"/>
</dbReference>
<feature type="domain" description="S1 motif" evidence="1">
    <location>
        <begin position="293"/>
        <end position="360"/>
    </location>
</feature>
<dbReference type="CDD" id="cd04465">
    <property type="entry name" value="S1_RPS1_repeat_ec2_hs2"/>
    <property type="match status" value="1"/>
</dbReference>
<protein>
    <submittedName>
        <fullName evidence="2">30S ribosomal protein S1</fullName>
    </submittedName>
</protein>
<sequence length="377" mass="41840">METSAAKTNGKHPMEGLLKSGILRIFRVGEIVEGTVIEKRGSKVFVDLGQRGTGIIFGREYYEAQDILKGLSVGDPIAAKVVELDNEDGYVELSLKEAGRERNWQTLKRVLEEGTTVDLKVSEANRGGLIMEYLGVKGFLPVSQLSSNNYPRVQGGDKEKIYEELKKFIGKALTVKIMDVEPMEGKLIFSERSMDDQKLREKLAHYPIGAEVDGEITGIVDFGAFMKFGEDIEGLIHISEIDWQLIEKPSDMLKIGEKVRAKIIDIQGDKVSLSLKALKENPWLKAAEKYTKGDVVMGSVTKFNPFGAFVRLDEEIQALVHISEFGSETKMRESLALGTSYEFTILMVDPKEHRIGLALGRKEIPAESATAEEPAKA</sequence>
<dbReference type="InterPro" id="IPR012340">
    <property type="entry name" value="NA-bd_OB-fold"/>
</dbReference>
<proteinExistence type="predicted"/>
<dbReference type="PROSITE" id="PS50126">
    <property type="entry name" value="S1"/>
    <property type="match status" value="4"/>
</dbReference>
<accession>A0A1G2KRF9</accession>
<evidence type="ECO:0000259" key="1">
    <source>
        <dbReference type="PROSITE" id="PS50126"/>
    </source>
</evidence>
<evidence type="ECO:0000313" key="2">
    <source>
        <dbReference type="EMBL" id="OHA01970.1"/>
    </source>
</evidence>
<dbReference type="AlphaFoldDB" id="A0A1G2KRF9"/>
<dbReference type="GO" id="GO:0003676">
    <property type="term" value="F:nucleic acid binding"/>
    <property type="evidence" value="ECO:0007669"/>
    <property type="project" value="InterPro"/>
</dbReference>
<dbReference type="SUPFAM" id="SSF50249">
    <property type="entry name" value="Nucleic acid-binding proteins"/>
    <property type="match status" value="4"/>
</dbReference>
<reference evidence="2 3" key="1">
    <citation type="journal article" date="2016" name="Nat. Commun.">
        <title>Thousands of microbial genomes shed light on interconnected biogeochemical processes in an aquifer system.</title>
        <authorList>
            <person name="Anantharaman K."/>
            <person name="Brown C.T."/>
            <person name="Hug L.A."/>
            <person name="Sharon I."/>
            <person name="Castelle C.J."/>
            <person name="Probst A.J."/>
            <person name="Thomas B.C."/>
            <person name="Singh A."/>
            <person name="Wilkins M.J."/>
            <person name="Karaoz U."/>
            <person name="Brodie E.L."/>
            <person name="Williams K.H."/>
            <person name="Hubbard S.S."/>
            <person name="Banfield J.F."/>
        </authorList>
    </citation>
    <scope>NUCLEOTIDE SEQUENCE [LARGE SCALE GENOMIC DNA]</scope>
</reference>
<dbReference type="Pfam" id="PF00575">
    <property type="entry name" value="S1"/>
    <property type="match status" value="4"/>
</dbReference>
<dbReference type="EMBL" id="MHQL01000050">
    <property type="protein sequence ID" value="OHA01970.1"/>
    <property type="molecule type" value="Genomic_DNA"/>
</dbReference>
<evidence type="ECO:0000313" key="3">
    <source>
        <dbReference type="Proteomes" id="UP000177811"/>
    </source>
</evidence>
<name>A0A1G2KRF9_9BACT</name>
<dbReference type="PRINTS" id="PR00681">
    <property type="entry name" value="RIBOSOMALS1"/>
</dbReference>